<feature type="compositionally biased region" description="Low complexity" evidence="1">
    <location>
        <begin position="28"/>
        <end position="38"/>
    </location>
</feature>
<dbReference type="Proteomes" id="UP000799770">
    <property type="component" value="Unassembled WGS sequence"/>
</dbReference>
<protein>
    <submittedName>
        <fullName evidence="2">Uncharacterized protein</fullName>
    </submittedName>
</protein>
<dbReference type="AlphaFoldDB" id="A0A6A5YJ27"/>
<dbReference type="OrthoDB" id="3799620at2759"/>
<feature type="region of interest" description="Disordered" evidence="1">
    <location>
        <begin position="10"/>
        <end position="38"/>
    </location>
</feature>
<organism evidence="2 3">
    <name type="scientific">Lophiotrema nucula</name>
    <dbReference type="NCBI Taxonomy" id="690887"/>
    <lineage>
        <taxon>Eukaryota</taxon>
        <taxon>Fungi</taxon>
        <taxon>Dikarya</taxon>
        <taxon>Ascomycota</taxon>
        <taxon>Pezizomycotina</taxon>
        <taxon>Dothideomycetes</taxon>
        <taxon>Pleosporomycetidae</taxon>
        <taxon>Pleosporales</taxon>
        <taxon>Lophiotremataceae</taxon>
        <taxon>Lophiotrema</taxon>
    </lineage>
</organism>
<sequence length="418" mass="47527">MTPIWLEDCDSQATQPSASFDGHRLPFPSSSSPPSMSNMNTLAIPRSSVFDFPTALSVLLATTTKNTQTLPAPDSALFSPFTHLPRELRDKILALCFGEGVYRFYEYNTYFDLTLGYPEQRHHVNTLPLWLLASKQMLDEGLAQLYEHSVCSVWRRVDQPRGARLPGQLLTIHKSRTLELGTNLAIIKDEERFRDGVTRSYIAFDPDSDKTHLLSGVAARFESGGSSLRAIKARLTAPYSHCWAPRDLFSHTDKLGVEFGLLKKLGRDVHSMEFVIPGPEFDSLEDKALHLAEVAYIKTQRGLETLAKEMVGWSDSDTPGWITRDWLEQKKELLGDRPQWGTDAPVRYNWHLHIQRTRGKSSGRLRHIGMVTWRDVNGRDTDFHSRREKERGWNSCVAWRWLWSHQDSASSGYARGLG</sequence>
<keyword evidence="3" id="KW-1185">Reference proteome</keyword>
<accession>A0A6A5YJ27</accession>
<gene>
    <name evidence="2" type="ORF">BDV96DRAFT_673810</name>
</gene>
<reference evidence="2" key="1">
    <citation type="journal article" date="2020" name="Stud. Mycol.">
        <title>101 Dothideomycetes genomes: a test case for predicting lifestyles and emergence of pathogens.</title>
        <authorList>
            <person name="Haridas S."/>
            <person name="Albert R."/>
            <person name="Binder M."/>
            <person name="Bloem J."/>
            <person name="Labutti K."/>
            <person name="Salamov A."/>
            <person name="Andreopoulos B."/>
            <person name="Baker S."/>
            <person name="Barry K."/>
            <person name="Bills G."/>
            <person name="Bluhm B."/>
            <person name="Cannon C."/>
            <person name="Castanera R."/>
            <person name="Culley D."/>
            <person name="Daum C."/>
            <person name="Ezra D."/>
            <person name="Gonzalez J."/>
            <person name="Henrissat B."/>
            <person name="Kuo A."/>
            <person name="Liang C."/>
            <person name="Lipzen A."/>
            <person name="Lutzoni F."/>
            <person name="Magnuson J."/>
            <person name="Mondo S."/>
            <person name="Nolan M."/>
            <person name="Ohm R."/>
            <person name="Pangilinan J."/>
            <person name="Park H.-J."/>
            <person name="Ramirez L."/>
            <person name="Alfaro M."/>
            <person name="Sun H."/>
            <person name="Tritt A."/>
            <person name="Yoshinaga Y."/>
            <person name="Zwiers L.-H."/>
            <person name="Turgeon B."/>
            <person name="Goodwin S."/>
            <person name="Spatafora J."/>
            <person name="Crous P."/>
            <person name="Grigoriev I."/>
        </authorList>
    </citation>
    <scope>NUCLEOTIDE SEQUENCE</scope>
    <source>
        <strain evidence="2">CBS 627.86</strain>
    </source>
</reference>
<evidence type="ECO:0000313" key="2">
    <source>
        <dbReference type="EMBL" id="KAF2107096.1"/>
    </source>
</evidence>
<evidence type="ECO:0000313" key="3">
    <source>
        <dbReference type="Proteomes" id="UP000799770"/>
    </source>
</evidence>
<name>A0A6A5YJ27_9PLEO</name>
<evidence type="ECO:0000256" key="1">
    <source>
        <dbReference type="SAM" id="MobiDB-lite"/>
    </source>
</evidence>
<dbReference type="EMBL" id="ML977357">
    <property type="protein sequence ID" value="KAF2107096.1"/>
    <property type="molecule type" value="Genomic_DNA"/>
</dbReference>
<proteinExistence type="predicted"/>